<protein>
    <submittedName>
        <fullName evidence="5">Lipoprotein LprN</fullName>
    </submittedName>
</protein>
<dbReference type="Pfam" id="PF11887">
    <property type="entry name" value="Mce4_CUP1"/>
    <property type="match status" value="1"/>
</dbReference>
<keyword evidence="5" id="KW-0449">Lipoprotein</keyword>
<feature type="domain" description="Mammalian cell entry C-terminal" evidence="4">
    <location>
        <begin position="190"/>
        <end position="320"/>
    </location>
</feature>
<feature type="region of interest" description="Disordered" evidence="1">
    <location>
        <begin position="364"/>
        <end position="435"/>
    </location>
</feature>
<accession>A0AA97GUI6</accession>
<proteinExistence type="predicted"/>
<dbReference type="RefSeq" id="WP_420041053.1">
    <property type="nucleotide sequence ID" value="NZ_CP128986.1"/>
</dbReference>
<evidence type="ECO:0000256" key="2">
    <source>
        <dbReference type="SAM" id="SignalP"/>
    </source>
</evidence>
<feature type="signal peptide" evidence="2">
    <location>
        <begin position="1"/>
        <end position="23"/>
    </location>
</feature>
<dbReference type="InterPro" id="IPR052336">
    <property type="entry name" value="MlaD_Phospholipid_Transporter"/>
</dbReference>
<evidence type="ECO:0000259" key="3">
    <source>
        <dbReference type="Pfam" id="PF02470"/>
    </source>
</evidence>
<keyword evidence="2" id="KW-0732">Signal</keyword>
<name>A0AA97GUI6_9ACTN</name>
<dbReference type="InterPro" id="IPR003399">
    <property type="entry name" value="Mce/MlaD"/>
</dbReference>
<dbReference type="PANTHER" id="PTHR33371">
    <property type="entry name" value="INTERMEMBRANE PHOSPHOLIPID TRANSPORT SYSTEM BINDING PROTEIN MLAD-RELATED"/>
    <property type="match status" value="1"/>
</dbReference>
<evidence type="ECO:0000259" key="4">
    <source>
        <dbReference type="Pfam" id="PF11887"/>
    </source>
</evidence>
<dbReference type="Pfam" id="PF02470">
    <property type="entry name" value="MlaD"/>
    <property type="match status" value="1"/>
</dbReference>
<dbReference type="InterPro" id="IPR024516">
    <property type="entry name" value="Mce_C"/>
</dbReference>
<feature type="domain" description="Mce/MlaD" evidence="3">
    <location>
        <begin position="44"/>
        <end position="118"/>
    </location>
</feature>
<feature type="compositionally biased region" description="Low complexity" evidence="1">
    <location>
        <begin position="413"/>
        <end position="427"/>
    </location>
</feature>
<dbReference type="PANTHER" id="PTHR33371:SF15">
    <property type="entry name" value="LIPOPROTEIN LPRN"/>
    <property type="match status" value="1"/>
</dbReference>
<dbReference type="GO" id="GO:0005576">
    <property type="term" value="C:extracellular region"/>
    <property type="evidence" value="ECO:0007669"/>
    <property type="project" value="TreeGrafter"/>
</dbReference>
<feature type="chain" id="PRO_5041718696" evidence="2">
    <location>
        <begin position="24"/>
        <end position="435"/>
    </location>
</feature>
<reference evidence="5" key="1">
    <citation type="submission" date="2023-06" db="EMBL/GenBank/DDBJ databases">
        <title>Gordonia sp. nov. and Pseudochrobactrum sp. nov., two species isolated from the burying beetle Nicrophorus vespilloides.</title>
        <authorList>
            <person name="Poehlein A."/>
            <person name="Guzman J."/>
            <person name="Daniel R."/>
            <person name="Vilcinskas A."/>
        </authorList>
    </citation>
    <scope>NUCLEOTIDE SEQUENCE</scope>
    <source>
        <strain evidence="5">MP11Mi</strain>
    </source>
</reference>
<evidence type="ECO:0000256" key="1">
    <source>
        <dbReference type="SAM" id="MobiDB-lite"/>
    </source>
</evidence>
<organism evidence="5">
    <name type="scientific">Gordonia sp. MP11Mi</name>
    <dbReference type="NCBI Taxonomy" id="3022769"/>
    <lineage>
        <taxon>Bacteria</taxon>
        <taxon>Bacillati</taxon>
        <taxon>Actinomycetota</taxon>
        <taxon>Actinomycetes</taxon>
        <taxon>Mycobacteriales</taxon>
        <taxon>Gordoniaceae</taxon>
        <taxon>Gordonia</taxon>
    </lineage>
</organism>
<dbReference type="EMBL" id="CP128986">
    <property type="protein sequence ID" value="WOC11770.1"/>
    <property type="molecule type" value="Genomic_DNA"/>
</dbReference>
<gene>
    <name evidence="5" type="primary">lprN_1</name>
    <name evidence="5" type="ORF">MP11Mi_08470</name>
</gene>
<dbReference type="AlphaFoldDB" id="A0AA97GUI6"/>
<sequence length="435" mass="45596">MTRSRIRATALVAGVLLLAPVTACGMEPVSTLSSIGAAGTGDGAYTITALIPTAAGLVRNAPVMINDATVGSVSDIELKDWSAEITLRLEKGVKVQAGSHAMIGMTSVLGSSHIAIVAPDKPTGKYLVAGGRLSLPNCPEQDNIAAPKGKPVADINSAQQVDPCMYPTTEQVLSSLSVVLNGGGLSQVGDVVHELSQVFGDNDDELRTLVPRLNTLVKDLNGQTGNIISAMEGMDRLTAAINDQTPTVERALDSAPQILQLLVDQRKNLTTALDNVGNLSSTVNGILDENSKDIKTIVPNLRRLLEQLAQTGPALSNSLRILLTFPFVEEKIPEIVKGDYVNSDLVLDLTWSRLNKTMVASVTTGPEGVVGKPAAGAKRGTDPFTSPLTPGIMTPKRKDPDNPTPAELNRGATKQTPGGKTKQTPTTKPKKGGGN</sequence>
<evidence type="ECO:0000313" key="5">
    <source>
        <dbReference type="EMBL" id="WOC11770.1"/>
    </source>
</evidence>